<reference evidence="1" key="1">
    <citation type="submission" date="2020-09" db="EMBL/GenBank/DDBJ databases">
        <title>Desulfogranum mesoprofundum gen. nov., sp. nov., a novel mesophilic, sulfate-reducing chemolithoautotroph isolated from a deep-sea hydrothermal vent chimney in the Suiyo Seamount.</title>
        <authorList>
            <person name="Hashimoto Y."/>
            <person name="Nakagawa S."/>
        </authorList>
    </citation>
    <scope>NUCLEOTIDE SEQUENCE</scope>
    <source>
        <strain evidence="1">KT2</strain>
    </source>
</reference>
<evidence type="ECO:0000313" key="2">
    <source>
        <dbReference type="Proteomes" id="UP000826725"/>
    </source>
</evidence>
<organism evidence="1 2">
    <name type="scientific">Desulfomarina profundi</name>
    <dbReference type="NCBI Taxonomy" id="2772557"/>
    <lineage>
        <taxon>Bacteria</taxon>
        <taxon>Pseudomonadati</taxon>
        <taxon>Thermodesulfobacteriota</taxon>
        <taxon>Desulfobulbia</taxon>
        <taxon>Desulfobulbales</taxon>
        <taxon>Desulfobulbaceae</taxon>
        <taxon>Desulfomarina</taxon>
    </lineage>
</organism>
<dbReference type="EMBL" id="AP024086">
    <property type="protein sequence ID" value="BCL61669.1"/>
    <property type="molecule type" value="Genomic_DNA"/>
</dbReference>
<dbReference type="RefSeq" id="WP_228854094.1">
    <property type="nucleotide sequence ID" value="NZ_AP024086.1"/>
</dbReference>
<dbReference type="Pfam" id="PF22817">
    <property type="entry name" value="ApeP-like"/>
    <property type="match status" value="1"/>
</dbReference>
<keyword evidence="2" id="KW-1185">Reference proteome</keyword>
<sequence length="147" mass="15848">MTGKKSLPARLPMAAHSLLPHRPPMLFVDQLLERSGNRARALAKMPAEGICVDDGLVFPEFFIEVVAQAMAMANGYDALCAGSGVNDGMLVGIDSFSFYHTASPGTRLQIDIEKTFEFGPVKIIHGEVFDGEVLLAAGDIKVWEDLG</sequence>
<dbReference type="Proteomes" id="UP000826725">
    <property type="component" value="Chromosome"/>
</dbReference>
<protein>
    <recommendedName>
        <fullName evidence="3">3-hydroxyacyl-ACP dehydratase</fullName>
    </recommendedName>
</protein>
<dbReference type="InterPro" id="IPR016776">
    <property type="entry name" value="ApeP-like_dehydratase"/>
</dbReference>
<name>A0A8D5JHN2_9BACT</name>
<proteinExistence type="predicted"/>
<evidence type="ECO:0000313" key="1">
    <source>
        <dbReference type="EMBL" id="BCL61669.1"/>
    </source>
</evidence>
<accession>A0A8D5JHN2</accession>
<dbReference type="AlphaFoldDB" id="A0A8D5JHN2"/>
<gene>
    <name evidence="1" type="ORF">DGMP_23620</name>
</gene>
<dbReference type="KEGG" id="dbk:DGMP_23620"/>
<evidence type="ECO:0008006" key="3">
    <source>
        <dbReference type="Google" id="ProtNLM"/>
    </source>
</evidence>